<protein>
    <submittedName>
        <fullName evidence="2">Uncharacterized protein</fullName>
    </submittedName>
</protein>
<evidence type="ECO:0000313" key="3">
    <source>
        <dbReference type="EMBL" id="GBO26211.1"/>
    </source>
</evidence>
<feature type="chain" id="PRO_5036129298" evidence="1">
    <location>
        <begin position="28"/>
        <end position="133"/>
    </location>
</feature>
<dbReference type="EMBL" id="BGPR01049198">
    <property type="protein sequence ID" value="GBO26177.1"/>
    <property type="molecule type" value="Genomic_DNA"/>
</dbReference>
<dbReference type="AlphaFoldDB" id="A0A4Y2VR31"/>
<keyword evidence="4" id="KW-1185">Reference proteome</keyword>
<evidence type="ECO:0000256" key="1">
    <source>
        <dbReference type="SAM" id="SignalP"/>
    </source>
</evidence>
<organism evidence="2 4">
    <name type="scientific">Araneus ventricosus</name>
    <name type="common">Orbweaver spider</name>
    <name type="synonym">Epeira ventricosa</name>
    <dbReference type="NCBI Taxonomy" id="182803"/>
    <lineage>
        <taxon>Eukaryota</taxon>
        <taxon>Metazoa</taxon>
        <taxon>Ecdysozoa</taxon>
        <taxon>Arthropoda</taxon>
        <taxon>Chelicerata</taxon>
        <taxon>Arachnida</taxon>
        <taxon>Araneae</taxon>
        <taxon>Araneomorphae</taxon>
        <taxon>Entelegynae</taxon>
        <taxon>Araneoidea</taxon>
        <taxon>Araneidae</taxon>
        <taxon>Araneus</taxon>
    </lineage>
</organism>
<gene>
    <name evidence="3" type="ORF">AVEN_222930_1</name>
    <name evidence="2" type="ORF">AVEN_268955_1</name>
</gene>
<reference evidence="2 4" key="1">
    <citation type="journal article" date="2019" name="Sci. Rep.">
        <title>Orb-weaving spider Araneus ventricosus genome elucidates the spidroin gene catalogue.</title>
        <authorList>
            <person name="Kono N."/>
            <person name="Nakamura H."/>
            <person name="Ohtoshi R."/>
            <person name="Moran D.A.P."/>
            <person name="Shinohara A."/>
            <person name="Yoshida Y."/>
            <person name="Fujiwara M."/>
            <person name="Mori M."/>
            <person name="Tomita M."/>
            <person name="Arakawa K."/>
        </authorList>
    </citation>
    <scope>NUCLEOTIDE SEQUENCE [LARGE SCALE GENOMIC DNA]</scope>
</reference>
<accession>A0A4Y2VR31</accession>
<keyword evidence="1" id="KW-0732">Signal</keyword>
<feature type="signal peptide" evidence="1">
    <location>
        <begin position="1"/>
        <end position="27"/>
    </location>
</feature>
<evidence type="ECO:0000313" key="4">
    <source>
        <dbReference type="Proteomes" id="UP000499080"/>
    </source>
</evidence>
<evidence type="ECO:0000313" key="2">
    <source>
        <dbReference type="EMBL" id="GBO26177.1"/>
    </source>
</evidence>
<proteinExistence type="predicted"/>
<dbReference type="EMBL" id="BGPR01049226">
    <property type="protein sequence ID" value="GBO26211.1"/>
    <property type="molecule type" value="Genomic_DNA"/>
</dbReference>
<name>A0A4Y2VR31_ARAVE</name>
<dbReference type="Proteomes" id="UP000499080">
    <property type="component" value="Unassembled WGS sequence"/>
</dbReference>
<sequence length="133" mass="14794">MALLVNSGQLLNFLAVIILTFSDYAVSITVIEAPYRLDPACACEPQPKEWNTPVSDKVASFCPQCFVFTYDFKPDQPGGYKLNYGLESLLHKKSITFLRYHGSLSAKWAKLGLVHFNTEPPPPPIDSAKLEDS</sequence>
<comment type="caution">
    <text evidence="2">The sequence shown here is derived from an EMBL/GenBank/DDBJ whole genome shotgun (WGS) entry which is preliminary data.</text>
</comment>